<comment type="caution">
    <text evidence="9">The sequence shown here is derived from an EMBL/GenBank/DDBJ whole genome shotgun (WGS) entry which is preliminary data.</text>
</comment>
<evidence type="ECO:0000313" key="9">
    <source>
        <dbReference type="EMBL" id="TMI78190.1"/>
    </source>
</evidence>
<dbReference type="Pfam" id="PF25963">
    <property type="entry name" value="Beta-barrel_AAEA"/>
    <property type="match status" value="1"/>
</dbReference>
<dbReference type="GO" id="GO:0016020">
    <property type="term" value="C:membrane"/>
    <property type="evidence" value="ECO:0007669"/>
    <property type="project" value="UniProtKB-SubCell"/>
</dbReference>
<dbReference type="EMBL" id="VBAO01000395">
    <property type="protein sequence ID" value="TMI78190.1"/>
    <property type="molecule type" value="Genomic_DNA"/>
</dbReference>
<dbReference type="AlphaFoldDB" id="A0A537J3Q8"/>
<dbReference type="PANTHER" id="PTHR30386">
    <property type="entry name" value="MEMBRANE FUSION SUBUNIT OF EMRAB-TOLC MULTIDRUG EFFLUX PUMP"/>
    <property type="match status" value="1"/>
</dbReference>
<dbReference type="PANTHER" id="PTHR30386:SF26">
    <property type="entry name" value="TRANSPORT PROTEIN COMB"/>
    <property type="match status" value="1"/>
</dbReference>
<comment type="similarity">
    <text evidence="2">Belongs to the membrane fusion protein (MFP) (TC 8.A.1) family.</text>
</comment>
<dbReference type="InterPro" id="IPR058634">
    <property type="entry name" value="AaeA-lik-b-barrel"/>
</dbReference>
<keyword evidence="3" id="KW-0812">Transmembrane</keyword>
<evidence type="ECO:0000256" key="4">
    <source>
        <dbReference type="ARBA" id="ARBA00022989"/>
    </source>
</evidence>
<keyword evidence="4" id="KW-1133">Transmembrane helix</keyword>
<evidence type="ECO:0000259" key="7">
    <source>
        <dbReference type="Pfam" id="PF25917"/>
    </source>
</evidence>
<protein>
    <submittedName>
        <fullName evidence="9">HlyD family secretion protein</fullName>
    </submittedName>
</protein>
<evidence type="ECO:0000256" key="1">
    <source>
        <dbReference type="ARBA" id="ARBA00004167"/>
    </source>
</evidence>
<accession>A0A537J3Q8</accession>
<dbReference type="InterPro" id="IPR050739">
    <property type="entry name" value="MFP"/>
</dbReference>
<dbReference type="InterPro" id="IPR058625">
    <property type="entry name" value="MdtA-like_BSH"/>
</dbReference>
<evidence type="ECO:0000256" key="2">
    <source>
        <dbReference type="ARBA" id="ARBA00009477"/>
    </source>
</evidence>
<sequence length="413" mass="43493">LLLIGAGMAYWRLNAGLVKTDNAQTGGDLAPVSAQISGTVIKIDVADNQYVKSGTVLVELDPTDYRLALDQAKANLAAAEAQVRVAEATLADQENQYRTGVNAARGALAATTPRLPQAQAQVRMDEQTTAAQVAQAQAGVATARANVVAAQTAEETARKTLDRDRQLLTQGAIAQQQVDTDTAAFAGAAAQYRAAQEGLRQAQAALAVAEANREQVVIAQHTVAVNEGQIAQAQAQFQQAQAGDTLVRERAQQLAAAEAQAAATAQAVKTAQVNLDRTLIRAPADGWVTNRTVQIGQTVQPNQPLLSVAIAEHRWIVANIKETQLANVRVGDPARITVDVFRGRVFHGHVLSITAASGSATALLPPDNATGNFVKVVQLVAVRISLDPDSDPDVHVPVGVSAEVTIDTRHRGR</sequence>
<proteinExistence type="inferred from homology"/>
<dbReference type="Proteomes" id="UP000320048">
    <property type="component" value="Unassembled WGS sequence"/>
</dbReference>
<dbReference type="SUPFAM" id="SSF111369">
    <property type="entry name" value="HlyD-like secretion proteins"/>
    <property type="match status" value="1"/>
</dbReference>
<evidence type="ECO:0000313" key="10">
    <source>
        <dbReference type="Proteomes" id="UP000320048"/>
    </source>
</evidence>
<feature type="domain" description="Multidrug resistance protein MdtA-like barrel-sandwich hybrid" evidence="7">
    <location>
        <begin position="30"/>
        <end position="308"/>
    </location>
</feature>
<evidence type="ECO:0000259" key="8">
    <source>
        <dbReference type="Pfam" id="PF25963"/>
    </source>
</evidence>
<dbReference type="Gene3D" id="1.10.287.470">
    <property type="entry name" value="Helix hairpin bin"/>
    <property type="match status" value="2"/>
</dbReference>
<organism evidence="9 10">
    <name type="scientific">Candidatus Segetimicrobium genomatis</name>
    <dbReference type="NCBI Taxonomy" id="2569760"/>
    <lineage>
        <taxon>Bacteria</taxon>
        <taxon>Bacillati</taxon>
        <taxon>Candidatus Sysuimicrobiota</taxon>
        <taxon>Candidatus Sysuimicrobiia</taxon>
        <taxon>Candidatus Sysuimicrobiales</taxon>
        <taxon>Candidatus Segetimicrobiaceae</taxon>
        <taxon>Candidatus Segetimicrobium</taxon>
    </lineage>
</organism>
<name>A0A537J3Q8_9BACT</name>
<keyword evidence="5" id="KW-0472">Membrane</keyword>
<dbReference type="Pfam" id="PF25917">
    <property type="entry name" value="BSH_RND"/>
    <property type="match status" value="1"/>
</dbReference>
<keyword evidence="6" id="KW-0175">Coiled coil</keyword>
<gene>
    <name evidence="9" type="ORF">E6H04_12880</name>
</gene>
<evidence type="ECO:0000256" key="6">
    <source>
        <dbReference type="SAM" id="Coils"/>
    </source>
</evidence>
<dbReference type="Gene3D" id="2.40.30.170">
    <property type="match status" value="1"/>
</dbReference>
<comment type="subcellular location">
    <subcellularLocation>
        <location evidence="1">Membrane</location>
        <topology evidence="1">Single-pass membrane protein</topology>
    </subcellularLocation>
</comment>
<evidence type="ECO:0000256" key="3">
    <source>
        <dbReference type="ARBA" id="ARBA00022692"/>
    </source>
</evidence>
<evidence type="ECO:0000256" key="5">
    <source>
        <dbReference type="ARBA" id="ARBA00023136"/>
    </source>
</evidence>
<reference evidence="9 10" key="1">
    <citation type="journal article" date="2019" name="Nat. Microbiol.">
        <title>Mediterranean grassland soil C-N compound turnover is dependent on rainfall and depth, and is mediated by genomically divergent microorganisms.</title>
        <authorList>
            <person name="Diamond S."/>
            <person name="Andeer P.F."/>
            <person name="Li Z."/>
            <person name="Crits-Christoph A."/>
            <person name="Burstein D."/>
            <person name="Anantharaman K."/>
            <person name="Lane K.R."/>
            <person name="Thomas B.C."/>
            <person name="Pan C."/>
            <person name="Northen T.R."/>
            <person name="Banfield J.F."/>
        </authorList>
    </citation>
    <scope>NUCLEOTIDE SEQUENCE [LARGE SCALE GENOMIC DNA]</scope>
    <source>
        <strain evidence="9">NP_7</strain>
    </source>
</reference>
<feature type="coiled-coil region" evidence="6">
    <location>
        <begin position="69"/>
        <end position="96"/>
    </location>
</feature>
<feature type="non-terminal residue" evidence="9">
    <location>
        <position position="1"/>
    </location>
</feature>
<dbReference type="Gene3D" id="2.40.50.100">
    <property type="match status" value="1"/>
</dbReference>
<dbReference type="PRINTS" id="PR01490">
    <property type="entry name" value="RTXTOXIND"/>
</dbReference>
<feature type="domain" description="p-hydroxybenzoic acid efflux pump subunit AaeA-like beta-barrel" evidence="8">
    <location>
        <begin position="316"/>
        <end position="406"/>
    </location>
</feature>